<feature type="active site" evidence="7">
    <location>
        <position position="61"/>
    </location>
</feature>
<evidence type="ECO:0000256" key="9">
    <source>
        <dbReference type="SAM" id="MobiDB-lite"/>
    </source>
</evidence>
<feature type="domain" description="Polymerase A arginine-rich C-terminal" evidence="11">
    <location>
        <begin position="328"/>
        <end position="445"/>
    </location>
</feature>
<keyword evidence="4 7" id="KW-0067">ATP-binding</keyword>
<sequence length="463" mass="52143">MKKEKSCSVIIARQEHGVSRKLMSPNALRTLYRLRDNGFLGYLVGGCVRDLLLGREPKDFDVVTDATPGEVKRLFRNCRLVGRRFRLAHIHFQDEIIEVATFRSLASNEPESEPEDANGPDHRQRPPRIVKDDAGMILRDNVYGTPEEDALRRDFTINALSYNIADFSIIDYTGGLADLNAGIIRTIGDPAVRFQEDPVRMLRAVRFAAQLAFTIEEKTLKALVAAADTIVRAAPPRLYEEVLKLFLSGEGARCYELLRRTGLFAALFPDFSNWLDAESEGFPHARFGEMLSYADSRIQQGGTVSPPLLLALLFGEYLDEKAAHSRRQGMPWQQSVNAAVAEFMGETCPIIMIANRVGLALRDIISQQMRLKKIPGRRPESFIARPDFNDIVEYCRITCGDNKDVVKQLDWWAAQARQQAPLPPPSGPAAEAGAPQRKRKRRRRRHPQANKQGVRGIMEPRPQ</sequence>
<evidence type="ECO:0000256" key="1">
    <source>
        <dbReference type="ARBA" id="ARBA00022664"/>
    </source>
</evidence>
<evidence type="ECO:0000256" key="4">
    <source>
        <dbReference type="ARBA" id="ARBA00022840"/>
    </source>
</evidence>
<dbReference type="NCBIfam" id="TIGR01942">
    <property type="entry name" value="pcnB"/>
    <property type="match status" value="1"/>
</dbReference>
<dbReference type="PANTHER" id="PTHR43051:SF1">
    <property type="entry name" value="POLYNUCLEOTIDE ADENYLYLTRANSFERASE FAMILY PROTEIN"/>
    <property type="match status" value="1"/>
</dbReference>
<reference evidence="13 14" key="1">
    <citation type="journal article" date="2020" name="Microorganisms">
        <title>Description of Three Novel Members in the Family Geobacteraceae, Oryzomonas japonicum gen. nov., sp. nov., Oryzomonas sagensis sp. nov., and Oryzomonas ruber sp. nov.</title>
        <authorList>
            <person name="Xu Z."/>
            <person name="Masuda Y."/>
            <person name="Hayakawa C."/>
            <person name="Ushijima N."/>
            <person name="Kawano K."/>
            <person name="Shiratori Y."/>
            <person name="Senoo K."/>
            <person name="Itoh H."/>
        </authorList>
    </citation>
    <scope>NUCLEOTIDE SEQUENCE [LARGE SCALE GENOMIC DNA]</scope>
    <source>
        <strain evidence="13 14">Red100</strain>
    </source>
</reference>
<feature type="domain" description="Poly A polymerase head" evidence="10">
    <location>
        <begin position="42"/>
        <end position="185"/>
    </location>
</feature>
<dbReference type="InterPro" id="IPR002646">
    <property type="entry name" value="PolA_pol_head_dom"/>
</dbReference>
<comment type="caution">
    <text evidence="13">The sequence shown here is derived from an EMBL/GenBank/DDBJ whole genome shotgun (WGS) entry which is preliminary data.</text>
</comment>
<dbReference type="InterPro" id="IPR043519">
    <property type="entry name" value="NT_sf"/>
</dbReference>
<comment type="similarity">
    <text evidence="7 8">Belongs to the tRNA nucleotidyltransferase/poly(A) polymerase family.</text>
</comment>
<feature type="region of interest" description="Disordered" evidence="9">
    <location>
        <begin position="107"/>
        <end position="128"/>
    </location>
</feature>
<evidence type="ECO:0000256" key="3">
    <source>
        <dbReference type="ARBA" id="ARBA00022741"/>
    </source>
</evidence>
<evidence type="ECO:0000259" key="10">
    <source>
        <dbReference type="Pfam" id="PF01743"/>
    </source>
</evidence>
<gene>
    <name evidence="7 13" type="primary">pcnB</name>
    <name evidence="13" type="ORF">F6V30_01110</name>
</gene>
<evidence type="ECO:0000256" key="7">
    <source>
        <dbReference type="HAMAP-Rule" id="MF_00957"/>
    </source>
</evidence>
<feature type="domain" description="tRNA nucleotidyltransferase/poly(A) polymerase RNA and SrmB- binding" evidence="12">
    <location>
        <begin position="213"/>
        <end position="274"/>
    </location>
</feature>
<keyword evidence="3 7" id="KW-0547">Nucleotide-binding</keyword>
<evidence type="ECO:0000256" key="6">
    <source>
        <dbReference type="ARBA" id="ARBA00023163"/>
    </source>
</evidence>
<keyword evidence="1 7" id="KW-0507">mRNA processing</keyword>
<dbReference type="Proteomes" id="UP000798046">
    <property type="component" value="Unassembled WGS sequence"/>
</dbReference>
<organism evidence="13 14">
    <name type="scientific">Oryzomonas sagensis</name>
    <dbReference type="NCBI Taxonomy" id="2603857"/>
    <lineage>
        <taxon>Bacteria</taxon>
        <taxon>Pseudomonadati</taxon>
        <taxon>Thermodesulfobacteriota</taxon>
        <taxon>Desulfuromonadia</taxon>
        <taxon>Geobacterales</taxon>
        <taxon>Geobacteraceae</taxon>
        <taxon>Oryzomonas</taxon>
    </lineage>
</organism>
<dbReference type="Pfam" id="PF01743">
    <property type="entry name" value="PolyA_pol"/>
    <property type="match status" value="1"/>
</dbReference>
<dbReference type="Pfam" id="PF12626">
    <property type="entry name" value="PolyA_pol_arg_C"/>
    <property type="match status" value="1"/>
</dbReference>
<feature type="region of interest" description="Disordered" evidence="9">
    <location>
        <begin position="418"/>
        <end position="463"/>
    </location>
</feature>
<dbReference type="GO" id="GO:1990817">
    <property type="term" value="F:poly(A) RNA polymerase activity"/>
    <property type="evidence" value="ECO:0007669"/>
    <property type="project" value="UniProtKB-EC"/>
</dbReference>
<keyword evidence="6 7" id="KW-0804">Transcription</keyword>
<evidence type="ECO:0000256" key="8">
    <source>
        <dbReference type="RuleBase" id="RU003953"/>
    </source>
</evidence>
<keyword evidence="13" id="KW-0548">Nucleotidyltransferase</keyword>
<dbReference type="InterPro" id="IPR032828">
    <property type="entry name" value="PolyA_RNA-bd"/>
</dbReference>
<dbReference type="PANTHER" id="PTHR43051">
    <property type="entry name" value="POLYNUCLEOTIDE ADENYLYLTRANSFERASE FAMILY PROTEIN"/>
    <property type="match status" value="1"/>
</dbReference>
<dbReference type="HAMAP" id="MF_00957">
    <property type="entry name" value="PolyA_pol"/>
    <property type="match status" value="1"/>
</dbReference>
<dbReference type="InterPro" id="IPR025866">
    <property type="entry name" value="PolyA_pol_arg_C_dom"/>
</dbReference>
<dbReference type="InterPro" id="IPR052191">
    <property type="entry name" value="tRNA_ntf/polyA_polymerase_I"/>
</dbReference>
<dbReference type="CDD" id="cd05398">
    <property type="entry name" value="NT_ClassII-CCAase"/>
    <property type="match status" value="1"/>
</dbReference>
<dbReference type="InterPro" id="IPR010206">
    <property type="entry name" value="PolA_pol_I"/>
</dbReference>
<dbReference type="SUPFAM" id="SSF81301">
    <property type="entry name" value="Nucleotidyltransferase"/>
    <property type="match status" value="1"/>
</dbReference>
<feature type="active site" evidence="7">
    <location>
        <position position="154"/>
    </location>
</feature>
<dbReference type="Gene3D" id="3.30.460.10">
    <property type="entry name" value="Beta Polymerase, domain 2"/>
    <property type="match status" value="1"/>
</dbReference>
<dbReference type="SUPFAM" id="SSF81891">
    <property type="entry name" value="Poly A polymerase C-terminal region-like"/>
    <property type="match status" value="1"/>
</dbReference>
<dbReference type="EC" id="2.7.7.19" evidence="7"/>
<dbReference type="EMBL" id="VZRA01000001">
    <property type="protein sequence ID" value="KAB0671220.1"/>
    <property type="molecule type" value="Genomic_DNA"/>
</dbReference>
<keyword evidence="14" id="KW-1185">Reference proteome</keyword>
<comment type="catalytic activity">
    <reaction evidence="7">
        <text>RNA(n) + ATP = RNA(n)-3'-adenine ribonucleotide + diphosphate</text>
        <dbReference type="Rhea" id="RHEA:11332"/>
        <dbReference type="Rhea" id="RHEA-COMP:14527"/>
        <dbReference type="Rhea" id="RHEA-COMP:17347"/>
        <dbReference type="ChEBI" id="CHEBI:30616"/>
        <dbReference type="ChEBI" id="CHEBI:33019"/>
        <dbReference type="ChEBI" id="CHEBI:140395"/>
        <dbReference type="ChEBI" id="CHEBI:173115"/>
        <dbReference type="EC" id="2.7.7.19"/>
    </reaction>
</comment>
<evidence type="ECO:0000313" key="13">
    <source>
        <dbReference type="EMBL" id="KAB0671220.1"/>
    </source>
</evidence>
<feature type="compositionally biased region" description="Basic residues" evidence="9">
    <location>
        <begin position="436"/>
        <end position="448"/>
    </location>
</feature>
<evidence type="ECO:0000256" key="5">
    <source>
        <dbReference type="ARBA" id="ARBA00022884"/>
    </source>
</evidence>
<keyword evidence="5 7" id="KW-0694">RNA-binding</keyword>
<accession>A0ABQ6TQB8</accession>
<keyword evidence="2 7" id="KW-0808">Transferase</keyword>
<feature type="compositionally biased region" description="Basic and acidic residues" evidence="9">
    <location>
        <begin position="119"/>
        <end position="128"/>
    </location>
</feature>
<feature type="active site" evidence="7">
    <location>
        <position position="59"/>
    </location>
</feature>
<evidence type="ECO:0000259" key="11">
    <source>
        <dbReference type="Pfam" id="PF12626"/>
    </source>
</evidence>
<dbReference type="Pfam" id="PF12627">
    <property type="entry name" value="PolyA_pol_RNAbd"/>
    <property type="match status" value="1"/>
</dbReference>
<comment type="function">
    <text evidence="7">Adds poly(A) tail to the 3' end of many RNAs, which usually targets these RNAs for decay. Plays a significant role in the global control of gene expression, through influencing the rate of transcript degradation, and in the general RNA quality control.</text>
</comment>
<evidence type="ECO:0000259" key="12">
    <source>
        <dbReference type="Pfam" id="PF12627"/>
    </source>
</evidence>
<evidence type="ECO:0000313" key="14">
    <source>
        <dbReference type="Proteomes" id="UP000798046"/>
    </source>
</evidence>
<protein>
    <recommendedName>
        <fullName evidence="7">Poly(A) polymerase I</fullName>
        <shortName evidence="7">PAP I</shortName>
        <ecNumber evidence="7">2.7.7.19</ecNumber>
    </recommendedName>
</protein>
<proteinExistence type="inferred from homology"/>
<dbReference type="Gene3D" id="1.10.3090.10">
    <property type="entry name" value="cca-adding enzyme, domain 2"/>
    <property type="match status" value="1"/>
</dbReference>
<evidence type="ECO:0000256" key="2">
    <source>
        <dbReference type="ARBA" id="ARBA00022679"/>
    </source>
</evidence>
<dbReference type="RefSeq" id="WP_151154693.1">
    <property type="nucleotide sequence ID" value="NZ_VZRA01000001.1"/>
</dbReference>
<name>A0ABQ6TQB8_9BACT</name>